<dbReference type="EMBL" id="BAABIA010000003">
    <property type="protein sequence ID" value="GAA5137351.1"/>
    <property type="molecule type" value="Genomic_DNA"/>
</dbReference>
<keyword evidence="2" id="KW-1185">Reference proteome</keyword>
<sequence length="427" mass="46396">MSTSPLYQIIVNGADPVTCQALDLVPRNLIERNGEISALTLSQSRVFGQALALQRNDKVRFLINGRCVFAGDVVDPSHSYQPDSLTTTFRVENWWRTLARQPWTYSPYGYVENGEVFSTAEGDRILGDGDDAGTTPDTWASPRIITGKTNLFPLTGVGVGSLTSVQEQIDSLFAYVLDRHPTLLAAPTVAFGASYFPQMRLVEDISVADAIKQTLVVVPAASFYTDYTPAIPQVYCVDSTITTPRVFALGSHPLKTADVTALNEIIPAGIIARVGDAQFNADYLPGFQELVAFGKYPAATRQDGLNVMGLSLDLSLELNNLSNAALVQNLYEQLAVLRGRGTVAFDDLDMGLELKPGQRIELTGDEPTEHGALIIQDVSHDFARGQTTCTVGYPPAVGLDTLKDRAGLFHRGYWGTAFKARTVLPYA</sequence>
<accession>A0ABP9NYT1</accession>
<dbReference type="Proteomes" id="UP001499852">
    <property type="component" value="Unassembled WGS sequence"/>
</dbReference>
<protein>
    <submittedName>
        <fullName evidence="1">Uncharacterized protein</fullName>
    </submittedName>
</protein>
<evidence type="ECO:0000313" key="1">
    <source>
        <dbReference type="EMBL" id="GAA5137351.1"/>
    </source>
</evidence>
<reference evidence="2" key="1">
    <citation type="journal article" date="2019" name="Int. J. Syst. Evol. Microbiol.">
        <title>The Global Catalogue of Microorganisms (GCM) 10K type strain sequencing project: providing services to taxonomists for standard genome sequencing and annotation.</title>
        <authorList>
            <consortium name="The Broad Institute Genomics Platform"/>
            <consortium name="The Broad Institute Genome Sequencing Center for Infectious Disease"/>
            <person name="Wu L."/>
            <person name="Ma J."/>
        </authorList>
    </citation>
    <scope>NUCLEOTIDE SEQUENCE [LARGE SCALE GENOMIC DNA]</scope>
    <source>
        <strain evidence="2">JCM 18053</strain>
    </source>
</reference>
<gene>
    <name evidence="1" type="ORF">GCM10023213_13900</name>
</gene>
<evidence type="ECO:0000313" key="2">
    <source>
        <dbReference type="Proteomes" id="UP001499852"/>
    </source>
</evidence>
<comment type="caution">
    <text evidence="1">The sequence shown here is derived from an EMBL/GenBank/DDBJ whole genome shotgun (WGS) entry which is preliminary data.</text>
</comment>
<proteinExistence type="predicted"/>
<organism evidence="1 2">
    <name type="scientific">Prosthecobacter algae</name>
    <dbReference type="NCBI Taxonomy" id="1144682"/>
    <lineage>
        <taxon>Bacteria</taxon>
        <taxon>Pseudomonadati</taxon>
        <taxon>Verrucomicrobiota</taxon>
        <taxon>Verrucomicrobiia</taxon>
        <taxon>Verrucomicrobiales</taxon>
        <taxon>Verrucomicrobiaceae</taxon>
        <taxon>Prosthecobacter</taxon>
    </lineage>
</organism>
<name>A0ABP9NYT1_9BACT</name>
<dbReference type="RefSeq" id="WP_345735651.1">
    <property type="nucleotide sequence ID" value="NZ_BAABIA010000003.1"/>
</dbReference>